<dbReference type="PROSITE" id="PS51123">
    <property type="entry name" value="OMPA_2"/>
    <property type="match status" value="1"/>
</dbReference>
<protein>
    <submittedName>
        <fullName evidence="4">Outer membrane protein and related peptidoglycan-associated (Lipo)proteins</fullName>
    </submittedName>
</protein>
<evidence type="ECO:0000313" key="5">
    <source>
        <dbReference type="Proteomes" id="UP000254069"/>
    </source>
</evidence>
<keyword evidence="5" id="KW-1185">Reference proteome</keyword>
<dbReference type="CDD" id="cd07185">
    <property type="entry name" value="OmpA_C-like"/>
    <property type="match status" value="1"/>
</dbReference>
<dbReference type="InterPro" id="IPR050330">
    <property type="entry name" value="Bact_OuterMem_StrucFunc"/>
</dbReference>
<dbReference type="Proteomes" id="UP000254069">
    <property type="component" value="Unassembled WGS sequence"/>
</dbReference>
<dbReference type="AlphaFoldDB" id="A0A379ZEB4"/>
<accession>A0A379ZEB4</accession>
<gene>
    <name evidence="4" type="ORF">NCTC10738_01552</name>
</gene>
<evidence type="ECO:0000256" key="1">
    <source>
        <dbReference type="PROSITE-ProRule" id="PRU00473"/>
    </source>
</evidence>
<dbReference type="InterPro" id="IPR041544">
    <property type="entry name" value="MotY_N"/>
</dbReference>
<evidence type="ECO:0000259" key="3">
    <source>
        <dbReference type="PROSITE" id="PS51123"/>
    </source>
</evidence>
<dbReference type="Pfam" id="PF18393">
    <property type="entry name" value="MotY_N"/>
    <property type="match status" value="1"/>
</dbReference>
<feature type="domain" description="OmpA-like" evidence="3">
    <location>
        <begin position="168"/>
        <end position="282"/>
    </location>
</feature>
<dbReference type="Pfam" id="PF00691">
    <property type="entry name" value="OmpA"/>
    <property type="match status" value="1"/>
</dbReference>
<evidence type="ECO:0000313" key="4">
    <source>
        <dbReference type="EMBL" id="SUI60565.1"/>
    </source>
</evidence>
<dbReference type="PANTHER" id="PTHR30329">
    <property type="entry name" value="STATOR ELEMENT OF FLAGELLAR MOTOR COMPLEX"/>
    <property type="match status" value="1"/>
</dbReference>
<dbReference type="PANTHER" id="PTHR30329:SF21">
    <property type="entry name" value="LIPOPROTEIN YIAD-RELATED"/>
    <property type="match status" value="1"/>
</dbReference>
<dbReference type="InterPro" id="IPR006665">
    <property type="entry name" value="OmpA-like"/>
</dbReference>
<keyword evidence="2" id="KW-0732">Signal</keyword>
<sequence>MLKPLTLALCFLLFSAISFAEPITQTVTYRVAADDDAWQLSSSPFGCRLSVAVAGAGLLQLELLPGQHSNLSLISSWLNQAHSVNASVGYPAWGEGFPGKVQSRQMQWQTGKASLRSGELGVFIKGLEQGWRWTFELGQSDGFLLEVDTLSARSQLQPLRQCRQQLLPQDYDYVHDLSIFYPSGIAGMDSSMQADIQAVARYVAVDRNIKKILIDGHADDGSSRLADLVLSKDRVENVVAALVELGVKRQMIEARHHGNRQPYSKEQSDVNRRVRIRLVKAV</sequence>
<dbReference type="SUPFAM" id="SSF103088">
    <property type="entry name" value="OmpA-like"/>
    <property type="match status" value="1"/>
</dbReference>
<dbReference type="RefSeq" id="WP_115389493.1">
    <property type="nucleotide sequence ID" value="NZ_AP024609.1"/>
</dbReference>
<reference evidence="4 5" key="1">
    <citation type="submission" date="2018-06" db="EMBL/GenBank/DDBJ databases">
        <authorList>
            <consortium name="Pathogen Informatics"/>
            <person name="Doyle S."/>
        </authorList>
    </citation>
    <scope>NUCLEOTIDE SEQUENCE [LARGE SCALE GENOMIC DNA]</scope>
    <source>
        <strain evidence="4 5">NCTC10738</strain>
    </source>
</reference>
<organism evidence="4 5">
    <name type="scientific">Shewanella algae</name>
    <dbReference type="NCBI Taxonomy" id="38313"/>
    <lineage>
        <taxon>Bacteria</taxon>
        <taxon>Pseudomonadati</taxon>
        <taxon>Pseudomonadota</taxon>
        <taxon>Gammaproteobacteria</taxon>
        <taxon>Alteromonadales</taxon>
        <taxon>Shewanellaceae</taxon>
        <taxon>Shewanella</taxon>
    </lineage>
</organism>
<evidence type="ECO:0000256" key="2">
    <source>
        <dbReference type="SAM" id="SignalP"/>
    </source>
</evidence>
<dbReference type="EMBL" id="UGYO01000001">
    <property type="protein sequence ID" value="SUI60565.1"/>
    <property type="molecule type" value="Genomic_DNA"/>
</dbReference>
<dbReference type="Gene3D" id="3.30.1330.60">
    <property type="entry name" value="OmpA-like domain"/>
    <property type="match status" value="1"/>
</dbReference>
<feature type="chain" id="PRO_5016953994" evidence="2">
    <location>
        <begin position="21"/>
        <end position="282"/>
    </location>
</feature>
<name>A0A379ZEB4_9GAMM</name>
<dbReference type="Gene3D" id="2.60.40.2540">
    <property type="match status" value="1"/>
</dbReference>
<proteinExistence type="predicted"/>
<keyword evidence="1" id="KW-0472">Membrane</keyword>
<dbReference type="GO" id="GO:0016020">
    <property type="term" value="C:membrane"/>
    <property type="evidence" value="ECO:0007669"/>
    <property type="project" value="UniProtKB-UniRule"/>
</dbReference>
<dbReference type="InterPro" id="IPR036737">
    <property type="entry name" value="OmpA-like_sf"/>
</dbReference>
<feature type="signal peptide" evidence="2">
    <location>
        <begin position="1"/>
        <end position="20"/>
    </location>
</feature>
<dbReference type="KEGG" id="salg:BS332_07920"/>